<protein>
    <recommendedName>
        <fullName evidence="2">Peptidase M24 domain-containing protein</fullName>
    </recommendedName>
</protein>
<dbReference type="Gene3D" id="1.10.10.10">
    <property type="entry name" value="Winged helix-like DNA-binding domain superfamily/Winged helix DNA-binding domain"/>
    <property type="match status" value="1"/>
</dbReference>
<dbReference type="OrthoDB" id="5876363at2759"/>
<dbReference type="Proteomes" id="UP001150538">
    <property type="component" value="Unassembled WGS sequence"/>
</dbReference>
<organism evidence="3 4">
    <name type="scientific">Mycoemilia scoparia</name>
    <dbReference type="NCBI Taxonomy" id="417184"/>
    <lineage>
        <taxon>Eukaryota</taxon>
        <taxon>Fungi</taxon>
        <taxon>Fungi incertae sedis</taxon>
        <taxon>Zoopagomycota</taxon>
        <taxon>Kickxellomycotina</taxon>
        <taxon>Kickxellomycetes</taxon>
        <taxon>Kickxellales</taxon>
        <taxon>Kickxellaceae</taxon>
        <taxon>Mycoemilia</taxon>
    </lineage>
</organism>
<evidence type="ECO:0000256" key="1">
    <source>
        <dbReference type="ARBA" id="ARBA00007319"/>
    </source>
</evidence>
<comment type="similarity">
    <text evidence="1">Belongs to the peptidase M24 family.</text>
</comment>
<dbReference type="InterPro" id="IPR036005">
    <property type="entry name" value="Creatinase/aminopeptidase-like"/>
</dbReference>
<evidence type="ECO:0000313" key="3">
    <source>
        <dbReference type="EMBL" id="KAJ1919144.1"/>
    </source>
</evidence>
<feature type="domain" description="Peptidase M24" evidence="2">
    <location>
        <begin position="10"/>
        <end position="223"/>
    </location>
</feature>
<dbReference type="Pfam" id="PF00557">
    <property type="entry name" value="Peptidase_M24"/>
    <property type="match status" value="1"/>
</dbReference>
<gene>
    <name evidence="3" type="ORF">H4219_002193</name>
</gene>
<dbReference type="EMBL" id="JANBPU010000032">
    <property type="protein sequence ID" value="KAJ1919144.1"/>
    <property type="molecule type" value="Genomic_DNA"/>
</dbReference>
<dbReference type="SUPFAM" id="SSF55920">
    <property type="entry name" value="Creatinase/aminopeptidase"/>
    <property type="match status" value="1"/>
</dbReference>
<evidence type="ECO:0000259" key="2">
    <source>
        <dbReference type="Pfam" id="PF00557"/>
    </source>
</evidence>
<comment type="caution">
    <text evidence="3">The sequence shown here is derived from an EMBL/GenBank/DDBJ whole genome shotgun (WGS) entry which is preliminary data.</text>
</comment>
<evidence type="ECO:0000313" key="4">
    <source>
        <dbReference type="Proteomes" id="UP001150538"/>
    </source>
</evidence>
<name>A0A9W8A4S4_9FUNG</name>
<dbReference type="PANTHER" id="PTHR10804">
    <property type="entry name" value="PROTEASE FAMILY M24 METHIONYL AMINOPEPTIDASE, AMINOPEPTIDASE P"/>
    <property type="match status" value="1"/>
</dbReference>
<dbReference type="InterPro" id="IPR000994">
    <property type="entry name" value="Pept_M24"/>
</dbReference>
<reference evidence="3" key="1">
    <citation type="submission" date="2022-07" db="EMBL/GenBank/DDBJ databases">
        <title>Phylogenomic reconstructions and comparative analyses of Kickxellomycotina fungi.</title>
        <authorList>
            <person name="Reynolds N.K."/>
            <person name="Stajich J.E."/>
            <person name="Barry K."/>
            <person name="Grigoriev I.V."/>
            <person name="Crous P."/>
            <person name="Smith M.E."/>
        </authorList>
    </citation>
    <scope>NUCLEOTIDE SEQUENCE</scope>
    <source>
        <strain evidence="3">NBRC 100468</strain>
    </source>
</reference>
<dbReference type="FunFam" id="1.10.10.10:FF:000029">
    <property type="entry name" value="Proliferation-associated 2G4, a"/>
    <property type="match status" value="1"/>
</dbReference>
<proteinExistence type="inferred from homology"/>
<dbReference type="Gene3D" id="3.90.230.10">
    <property type="entry name" value="Creatinase/methionine aminopeptidase superfamily"/>
    <property type="match status" value="1"/>
</dbReference>
<dbReference type="InterPro" id="IPR036388">
    <property type="entry name" value="WH-like_DNA-bd_sf"/>
</dbReference>
<keyword evidence="4" id="KW-1185">Reference proteome</keyword>
<dbReference type="CDD" id="cd01089">
    <property type="entry name" value="PA2G4-like"/>
    <property type="match status" value="1"/>
</dbReference>
<dbReference type="PANTHER" id="PTHR10804:SF11">
    <property type="entry name" value="PROLIFERATION-ASSOCIATED PROTEIN 2G4"/>
    <property type="match status" value="1"/>
</dbReference>
<dbReference type="AlphaFoldDB" id="A0A9W8A4S4"/>
<dbReference type="InterPro" id="IPR047113">
    <property type="entry name" value="PA2G4/ARX1"/>
</dbReference>
<dbReference type="SUPFAM" id="SSF46785">
    <property type="entry name" value="Winged helix' DNA-binding domain"/>
    <property type="match status" value="1"/>
</dbReference>
<dbReference type="InterPro" id="IPR036390">
    <property type="entry name" value="WH_DNA-bd_sf"/>
</dbReference>
<accession>A0A9W8A4S4</accession>
<sequence length="378" mass="41518">MGQPDYNKYLTASAIANETLRTLLSTVAQGVSVNELCAYGDELIRSYAKSVYRKDTGMEKGIAFPTTVSVNNIIQSYSPDPSMDYKLSEGDVVKIEVGAHIHGFIASSAHTTVVNSNVGVPITDRRADVICAAYYAAEAALRLFKPGNTNIDVMKAIQMVASGFGCNVVNDTFTAQIDQFVMHGLNTFVMHGLNTFVNKYDPEQQPQKLTFETDQVYTLDVVISTGKGSAKQGYLEPTIYQRDVNQKYSLKLRASRALFSEICTKYSVFPFLLREVADTKLKAGLSECVNHGLLVPFAVTSDEKGSFVAQFKLTVMSHYTGPIRLTEPQTMPHITSATSIPQDSEIGVILQQPFQQKKAPELPKLAAPPKAPTPYMQM</sequence>